<accession>A0A0V1FKM2</accession>
<feature type="transmembrane region" description="Helical" evidence="1">
    <location>
        <begin position="45"/>
        <end position="65"/>
    </location>
</feature>
<keyword evidence="1" id="KW-1133">Transmembrane helix</keyword>
<organism evidence="2 3">
    <name type="scientific">Trichinella pseudospiralis</name>
    <name type="common">Parasitic roundworm</name>
    <dbReference type="NCBI Taxonomy" id="6337"/>
    <lineage>
        <taxon>Eukaryota</taxon>
        <taxon>Metazoa</taxon>
        <taxon>Ecdysozoa</taxon>
        <taxon>Nematoda</taxon>
        <taxon>Enoplea</taxon>
        <taxon>Dorylaimia</taxon>
        <taxon>Trichinellida</taxon>
        <taxon>Trichinellidae</taxon>
        <taxon>Trichinella</taxon>
    </lineage>
</organism>
<keyword evidence="1" id="KW-0472">Membrane</keyword>
<dbReference type="Proteomes" id="UP000054995">
    <property type="component" value="Unassembled WGS sequence"/>
</dbReference>
<sequence length="86" mass="9778">MKRCCFCSNPEDIVTPKEKRNVLMTNVISIVYFCVNYKILKNVVLSNISLYSLSLNLSAICLRAYANGVRRMSNGVFNAMADEEYL</sequence>
<keyword evidence="3" id="KW-1185">Reference proteome</keyword>
<name>A0A0V1FKM2_TRIPS</name>
<proteinExistence type="predicted"/>
<evidence type="ECO:0000313" key="3">
    <source>
        <dbReference type="Proteomes" id="UP000054995"/>
    </source>
</evidence>
<keyword evidence="1" id="KW-0812">Transmembrane</keyword>
<feature type="transmembrane region" description="Helical" evidence="1">
    <location>
        <begin position="21"/>
        <end position="39"/>
    </location>
</feature>
<protein>
    <submittedName>
        <fullName evidence="2">Uncharacterized protein</fullName>
    </submittedName>
</protein>
<evidence type="ECO:0000256" key="1">
    <source>
        <dbReference type="SAM" id="Phobius"/>
    </source>
</evidence>
<gene>
    <name evidence="2" type="ORF">T4D_3790</name>
</gene>
<dbReference type="AlphaFoldDB" id="A0A0V1FKM2"/>
<reference evidence="2 3" key="1">
    <citation type="submission" date="2015-01" db="EMBL/GenBank/DDBJ databases">
        <title>Evolution of Trichinella species and genotypes.</title>
        <authorList>
            <person name="Korhonen P.K."/>
            <person name="Edoardo P."/>
            <person name="Giuseppe L.R."/>
            <person name="Gasser R.B."/>
        </authorList>
    </citation>
    <scope>NUCLEOTIDE SEQUENCE [LARGE SCALE GENOMIC DNA]</scope>
    <source>
        <strain evidence="2">ISS470</strain>
    </source>
</reference>
<dbReference type="EMBL" id="JYDT01000082">
    <property type="protein sequence ID" value="KRY85827.1"/>
    <property type="molecule type" value="Genomic_DNA"/>
</dbReference>
<evidence type="ECO:0000313" key="2">
    <source>
        <dbReference type="EMBL" id="KRY85827.1"/>
    </source>
</evidence>
<comment type="caution">
    <text evidence="2">The sequence shown here is derived from an EMBL/GenBank/DDBJ whole genome shotgun (WGS) entry which is preliminary data.</text>
</comment>